<sequence>MPKFFSGPVPTLPSPPFDASTFDPSTLSDDDLRQMILDPDLCLVGKKPALEDATSKHDWVRRKYTVEVSPSVLALGKNPYPGLKQSRPIPDFNRDTPAYDPYQPWFGDNPLLRYLTPSKLIELGCINTGTSIFSPISPQFRIDAEVATRASRQRTAPGLYIGKHDGIHPIVRRNQFRLTSDYDVLDMLWALGQRWTQVRGTKKMKDVYVYYTGRSTPQQRRQTAFELEKLTDFVHFEWGDTKNWDSVSARVYPIDKPGLRGGKTTCACRVGLDNELRYIIADGSALLADLYNPEAQNMSSFLRTQLWLATIIIHELGHVFSRALGHRLSTNKLLEVNPLFCNDSRIAEEGNALEAAVHKGVIMEPNNANPRLLTTPFGMVTWKWPGIHDGEYFDVKSRWTLEEEAPLYHTFYAMKMEYMRDFFTDEFWNQRYLRFGGQAFSGFAAVGPALISKPRVKKPITRRLPHVEPTTFTSPGSNLLLQKDQIIEQLRLELAEAHNELAMTRKTLLETEKKLHDTQKKVSVVEASASAHG</sequence>
<dbReference type="AlphaFoldDB" id="A0A9P8FM20"/>
<organism evidence="2 3">
    <name type="scientific">Aureobasidium melanogenum</name>
    <name type="common">Aureobasidium pullulans var. melanogenum</name>
    <dbReference type="NCBI Taxonomy" id="46634"/>
    <lineage>
        <taxon>Eukaryota</taxon>
        <taxon>Fungi</taxon>
        <taxon>Dikarya</taxon>
        <taxon>Ascomycota</taxon>
        <taxon>Pezizomycotina</taxon>
        <taxon>Dothideomycetes</taxon>
        <taxon>Dothideomycetidae</taxon>
        <taxon>Dothideales</taxon>
        <taxon>Saccotheciaceae</taxon>
        <taxon>Aureobasidium</taxon>
    </lineage>
</organism>
<comment type="caution">
    <text evidence="2">The sequence shown here is derived from an EMBL/GenBank/DDBJ whole genome shotgun (WGS) entry which is preliminary data.</text>
</comment>
<dbReference type="Proteomes" id="UP000729357">
    <property type="component" value="Unassembled WGS sequence"/>
</dbReference>
<feature type="non-terminal residue" evidence="2">
    <location>
        <position position="533"/>
    </location>
</feature>
<dbReference type="EMBL" id="JAHFXS010001449">
    <property type="protein sequence ID" value="KAG9977457.1"/>
    <property type="molecule type" value="Genomic_DNA"/>
</dbReference>
<accession>A0A9P8FM20</accession>
<reference evidence="2" key="2">
    <citation type="submission" date="2021-08" db="EMBL/GenBank/DDBJ databases">
        <authorList>
            <person name="Gostincar C."/>
            <person name="Sun X."/>
            <person name="Song Z."/>
            <person name="Gunde-Cimerman N."/>
        </authorList>
    </citation>
    <scope>NUCLEOTIDE SEQUENCE</scope>
    <source>
        <strain evidence="2">EXF-9298</strain>
    </source>
</reference>
<keyword evidence="3" id="KW-1185">Reference proteome</keyword>
<name>A0A9P8FM20_AURME</name>
<protein>
    <submittedName>
        <fullName evidence="2">Uncharacterized protein</fullName>
    </submittedName>
</protein>
<evidence type="ECO:0000313" key="3">
    <source>
        <dbReference type="Proteomes" id="UP000729357"/>
    </source>
</evidence>
<evidence type="ECO:0000256" key="1">
    <source>
        <dbReference type="SAM" id="Coils"/>
    </source>
</evidence>
<evidence type="ECO:0000313" key="2">
    <source>
        <dbReference type="EMBL" id="KAG9977457.1"/>
    </source>
</evidence>
<keyword evidence="1" id="KW-0175">Coiled coil</keyword>
<proteinExistence type="predicted"/>
<feature type="coiled-coil region" evidence="1">
    <location>
        <begin position="480"/>
        <end position="514"/>
    </location>
</feature>
<reference evidence="2" key="1">
    <citation type="journal article" date="2021" name="J Fungi (Basel)">
        <title>Virulence traits and population genomics of the black yeast Aureobasidium melanogenum.</title>
        <authorList>
            <person name="Cernosa A."/>
            <person name="Sun X."/>
            <person name="Gostincar C."/>
            <person name="Fang C."/>
            <person name="Gunde-Cimerman N."/>
            <person name="Song Z."/>
        </authorList>
    </citation>
    <scope>NUCLEOTIDE SEQUENCE</scope>
    <source>
        <strain evidence="2">EXF-9298</strain>
    </source>
</reference>
<gene>
    <name evidence="2" type="ORF">KCU98_g10053</name>
</gene>